<sequence length="137" mass="14872">MSDLVADRDGVLRERHVGKTSVLYLNGEPLDLHLHHAQFNRFAELSEYGDVGGIAAVGDRDPAALHVILGRIKTTLQADAWLTDGVPPLGAFLKLKRKDGSLVDVNSSHMFTMELIKEGGNRYLLSLPRAGSAKAKA</sequence>
<dbReference type="Proteomes" id="UP001225316">
    <property type="component" value="Unassembled WGS sequence"/>
</dbReference>
<organism evidence="1 2">
    <name type="scientific">Thalassobacterium maritimum</name>
    <dbReference type="NCBI Taxonomy" id="3041265"/>
    <lineage>
        <taxon>Bacteria</taxon>
        <taxon>Pseudomonadati</taxon>
        <taxon>Verrucomicrobiota</taxon>
        <taxon>Opitutia</taxon>
        <taxon>Puniceicoccales</taxon>
        <taxon>Coraliomargaritaceae</taxon>
        <taxon>Thalassobacterium</taxon>
    </lineage>
</organism>
<reference evidence="1 2" key="1">
    <citation type="submission" date="2023-04" db="EMBL/GenBank/DDBJ databases">
        <title>A novel bacteria isolated from coastal sediment.</title>
        <authorList>
            <person name="Liu X.-J."/>
            <person name="Du Z.-J."/>
        </authorList>
    </citation>
    <scope>NUCLEOTIDE SEQUENCE [LARGE SCALE GENOMIC DNA]</scope>
    <source>
        <strain evidence="1 2">SDUM461003</strain>
    </source>
</reference>
<dbReference type="RefSeq" id="WP_308952227.1">
    <property type="nucleotide sequence ID" value="NZ_JARXHW010000062.1"/>
</dbReference>
<protein>
    <submittedName>
        <fullName evidence="1">Uncharacterized protein</fullName>
    </submittedName>
</protein>
<accession>A0ABU1AYT6</accession>
<dbReference type="EMBL" id="JARXHW010000062">
    <property type="protein sequence ID" value="MDQ8209326.1"/>
    <property type="molecule type" value="Genomic_DNA"/>
</dbReference>
<name>A0ABU1AYT6_9BACT</name>
<evidence type="ECO:0000313" key="2">
    <source>
        <dbReference type="Proteomes" id="UP001225316"/>
    </source>
</evidence>
<comment type="caution">
    <text evidence="1">The sequence shown here is derived from an EMBL/GenBank/DDBJ whole genome shotgun (WGS) entry which is preliminary data.</text>
</comment>
<gene>
    <name evidence="1" type="ORF">QEH52_17495</name>
</gene>
<keyword evidence="2" id="KW-1185">Reference proteome</keyword>
<evidence type="ECO:0000313" key="1">
    <source>
        <dbReference type="EMBL" id="MDQ8209326.1"/>
    </source>
</evidence>
<proteinExistence type="predicted"/>